<dbReference type="Proteomes" id="UP000391919">
    <property type="component" value="Unassembled WGS sequence"/>
</dbReference>
<protein>
    <recommendedName>
        <fullName evidence="9">BAX inhibitor (BI)-1/YccA family protein</fullName>
    </recommendedName>
</protein>
<feature type="transmembrane region" description="Helical" evidence="6">
    <location>
        <begin position="123"/>
        <end position="144"/>
    </location>
</feature>
<evidence type="ECO:0000256" key="1">
    <source>
        <dbReference type="ARBA" id="ARBA00004141"/>
    </source>
</evidence>
<evidence type="ECO:0000313" key="7">
    <source>
        <dbReference type="EMBL" id="GER69646.1"/>
    </source>
</evidence>
<dbReference type="RefSeq" id="WP_151679646.1">
    <property type="nucleotide sequence ID" value="NZ_BKZP01000015.1"/>
</dbReference>
<dbReference type="PANTHER" id="PTHR23291">
    <property type="entry name" value="BAX INHIBITOR-RELATED"/>
    <property type="match status" value="1"/>
</dbReference>
<feature type="transmembrane region" description="Helical" evidence="6">
    <location>
        <begin position="65"/>
        <end position="89"/>
    </location>
</feature>
<dbReference type="PANTHER" id="PTHR23291:SF50">
    <property type="entry name" value="PROTEIN LIFEGUARD 4"/>
    <property type="match status" value="1"/>
</dbReference>
<feature type="transmembrane region" description="Helical" evidence="6">
    <location>
        <begin position="150"/>
        <end position="169"/>
    </location>
</feature>
<evidence type="ECO:0000256" key="3">
    <source>
        <dbReference type="ARBA" id="ARBA00022692"/>
    </source>
</evidence>
<sequence>MEALQTRQRSMFQKVLWVFAVSLLFATAGLYTGRFVPPGLMMPLMVAEVAMIIAAFWLRRRKSVGYLFVYAFTFISGITTYPVVAYYASVAGAEVVLLAFGSTFGIFAVMGTIGAVTKRDLGFLSTALLVALLALIFIGIFSIFSPLTPTGLLACSFIGAIVFSLYIVYDFNQMKHHSITEEMVPLLALNLYLDFVNLFINILQILGIWGSDD</sequence>
<evidence type="ECO:0000313" key="8">
    <source>
        <dbReference type="Proteomes" id="UP000391919"/>
    </source>
</evidence>
<accession>A0A5J4J3T8</accession>
<evidence type="ECO:0000256" key="5">
    <source>
        <dbReference type="ARBA" id="ARBA00023136"/>
    </source>
</evidence>
<dbReference type="InterPro" id="IPR006214">
    <property type="entry name" value="Bax_inhibitor_1-related"/>
</dbReference>
<keyword evidence="3 6" id="KW-0812">Transmembrane</keyword>
<gene>
    <name evidence="7" type="primary">yetJ</name>
    <name evidence="7" type="ORF">BpJC7_09490</name>
</gene>
<evidence type="ECO:0000256" key="2">
    <source>
        <dbReference type="ARBA" id="ARBA00010350"/>
    </source>
</evidence>
<reference evidence="7 8" key="1">
    <citation type="submission" date="2019-09" db="EMBL/GenBank/DDBJ databases">
        <title>Draft genome sequence of Bacillus sp. JC-7.</title>
        <authorList>
            <person name="Tanaka N."/>
            <person name="Shiwa Y."/>
            <person name="Fujita N."/>
            <person name="Tanasupawat S."/>
        </authorList>
    </citation>
    <scope>NUCLEOTIDE SEQUENCE [LARGE SCALE GENOMIC DNA]</scope>
    <source>
        <strain evidence="7 8">JC-7</strain>
    </source>
</reference>
<comment type="subcellular location">
    <subcellularLocation>
        <location evidence="1">Membrane</location>
        <topology evidence="1">Multi-pass membrane protein</topology>
    </subcellularLocation>
</comment>
<dbReference type="AlphaFoldDB" id="A0A5J4J3T8"/>
<dbReference type="EMBL" id="BKZQ01000009">
    <property type="protein sequence ID" value="GER69646.1"/>
    <property type="molecule type" value="Genomic_DNA"/>
</dbReference>
<organism evidence="7 8">
    <name type="scientific">Weizmannia acidilactici</name>
    <dbReference type="NCBI Taxonomy" id="2607726"/>
    <lineage>
        <taxon>Bacteria</taxon>
        <taxon>Bacillati</taxon>
        <taxon>Bacillota</taxon>
        <taxon>Bacilli</taxon>
        <taxon>Bacillales</taxon>
        <taxon>Bacillaceae</taxon>
        <taxon>Heyndrickxia</taxon>
    </lineage>
</organism>
<feature type="transmembrane region" description="Helical" evidence="6">
    <location>
        <begin position="189"/>
        <end position="210"/>
    </location>
</feature>
<keyword evidence="8" id="KW-1185">Reference proteome</keyword>
<name>A0A5J4J3T8_9BACI</name>
<evidence type="ECO:0008006" key="9">
    <source>
        <dbReference type="Google" id="ProtNLM"/>
    </source>
</evidence>
<keyword evidence="5 6" id="KW-0472">Membrane</keyword>
<feature type="transmembrane region" description="Helical" evidence="6">
    <location>
        <begin position="95"/>
        <end position="116"/>
    </location>
</feature>
<feature type="transmembrane region" description="Helical" evidence="6">
    <location>
        <begin position="15"/>
        <end position="33"/>
    </location>
</feature>
<evidence type="ECO:0000256" key="4">
    <source>
        <dbReference type="ARBA" id="ARBA00022989"/>
    </source>
</evidence>
<evidence type="ECO:0000256" key="6">
    <source>
        <dbReference type="RuleBase" id="RU004379"/>
    </source>
</evidence>
<keyword evidence="4 6" id="KW-1133">Transmembrane helix</keyword>
<dbReference type="GO" id="GO:0005886">
    <property type="term" value="C:plasma membrane"/>
    <property type="evidence" value="ECO:0007669"/>
    <property type="project" value="TreeGrafter"/>
</dbReference>
<feature type="transmembrane region" description="Helical" evidence="6">
    <location>
        <begin position="39"/>
        <end position="58"/>
    </location>
</feature>
<dbReference type="CDD" id="cd10432">
    <property type="entry name" value="BI-1-like_bacterial"/>
    <property type="match status" value="1"/>
</dbReference>
<comment type="similarity">
    <text evidence="2 6">Belongs to the BI1 family.</text>
</comment>
<dbReference type="Pfam" id="PF01027">
    <property type="entry name" value="Bax1-I"/>
    <property type="match status" value="1"/>
</dbReference>
<proteinExistence type="inferred from homology"/>
<comment type="caution">
    <text evidence="7">The sequence shown here is derived from an EMBL/GenBank/DDBJ whole genome shotgun (WGS) entry which is preliminary data.</text>
</comment>